<dbReference type="RefSeq" id="WP_317081993.1">
    <property type="nucleotide sequence ID" value="NZ_CP136594.1"/>
</dbReference>
<evidence type="ECO:0000259" key="2">
    <source>
        <dbReference type="SMART" id="SM00363"/>
    </source>
</evidence>
<proteinExistence type="predicted"/>
<sequence length="117" mass="13029">MNTHRDQTLRLDLLLWYLRFARSRSLAKTMAQSGKLRCNGQRIVKGHHQMGVGDVLTLMHRGRVLVVRINALPKRRGSATEAAQHYSHMVDADGVAVTADRENVSQPTGTVVDVSVK</sequence>
<evidence type="ECO:0000313" key="3">
    <source>
        <dbReference type="EMBL" id="WOE75250.1"/>
    </source>
</evidence>
<dbReference type="Gene3D" id="3.10.290.10">
    <property type="entry name" value="RNA-binding S4 domain"/>
    <property type="match status" value="1"/>
</dbReference>
<dbReference type="InterPro" id="IPR002942">
    <property type="entry name" value="S4_RNA-bd"/>
</dbReference>
<protein>
    <submittedName>
        <fullName evidence="3">S4 domain-containing protein</fullName>
    </submittedName>
</protein>
<dbReference type="EMBL" id="CP136594">
    <property type="protein sequence ID" value="WOE75250.1"/>
    <property type="molecule type" value="Genomic_DNA"/>
</dbReference>
<accession>A0AA97FA09</accession>
<gene>
    <name evidence="3" type="ORF">RB602_00590</name>
</gene>
<evidence type="ECO:0000256" key="1">
    <source>
        <dbReference type="PROSITE-ProRule" id="PRU00182"/>
    </source>
</evidence>
<reference evidence="3 4" key="1">
    <citation type="submission" date="2023-10" db="EMBL/GenBank/DDBJ databases">
        <title>Complete genome sequence of a Sphingomonadaceae bacterium.</title>
        <authorList>
            <person name="Yan C."/>
        </authorList>
    </citation>
    <scope>NUCLEOTIDE SEQUENCE [LARGE SCALE GENOMIC DNA]</scope>
    <source>
        <strain evidence="3 4">SCSIO 66989</strain>
    </source>
</reference>
<name>A0AA97FA09_9SPHN</name>
<dbReference type="KEGG" id="acoa:RB602_00590"/>
<dbReference type="SUPFAM" id="SSF55174">
    <property type="entry name" value="Alpha-L RNA-binding motif"/>
    <property type="match status" value="1"/>
</dbReference>
<dbReference type="PROSITE" id="PS50889">
    <property type="entry name" value="S4"/>
    <property type="match status" value="1"/>
</dbReference>
<dbReference type="SMART" id="SM00363">
    <property type="entry name" value="S4"/>
    <property type="match status" value="1"/>
</dbReference>
<keyword evidence="4" id="KW-1185">Reference proteome</keyword>
<organism evidence="3 4">
    <name type="scientific">Alterisphingorhabdus coralli</name>
    <dbReference type="NCBI Taxonomy" id="3071408"/>
    <lineage>
        <taxon>Bacteria</taxon>
        <taxon>Pseudomonadati</taxon>
        <taxon>Pseudomonadota</taxon>
        <taxon>Alphaproteobacteria</taxon>
        <taxon>Sphingomonadales</taxon>
        <taxon>Sphingomonadaceae</taxon>
        <taxon>Alterisphingorhabdus (ex Yan et al. 2024)</taxon>
    </lineage>
</organism>
<dbReference type="Proteomes" id="UP001302429">
    <property type="component" value="Chromosome"/>
</dbReference>
<feature type="domain" description="RNA-binding S4" evidence="2">
    <location>
        <begin position="9"/>
        <end position="73"/>
    </location>
</feature>
<keyword evidence="1" id="KW-0694">RNA-binding</keyword>
<dbReference type="Pfam" id="PF01479">
    <property type="entry name" value="S4"/>
    <property type="match status" value="1"/>
</dbReference>
<evidence type="ECO:0000313" key="4">
    <source>
        <dbReference type="Proteomes" id="UP001302429"/>
    </source>
</evidence>
<dbReference type="InterPro" id="IPR036986">
    <property type="entry name" value="S4_RNA-bd_sf"/>
</dbReference>
<dbReference type="AlphaFoldDB" id="A0AA97FA09"/>
<dbReference type="GO" id="GO:0003723">
    <property type="term" value="F:RNA binding"/>
    <property type="evidence" value="ECO:0007669"/>
    <property type="project" value="UniProtKB-KW"/>
</dbReference>
<dbReference type="CDD" id="cd00165">
    <property type="entry name" value="S4"/>
    <property type="match status" value="1"/>
</dbReference>